<sequence>MLPRFVNPYLTRTPTEKTSRTEITFDDNLITSEHELDSEYRSRLRNILYKRLHESLEFAVVDIPRKKRRKGKHSTDVNSEPSAPSNLEPILFKLLSTAGIEEPRLINIDPPPPKPPPQYVRHVFLDDEYKPFIDPESVRYREPTHEDTEEDSVKRRERAKAVAVDYDWVITESRKTQLVGVGTFIYFWLFPVSQNSTLLIHVFYQPFPSWKSRITHASLELEPSHSSLIPESPTPTSTAPIGSLLESSRSPPIIILNRSQPLRHSRPPVPNELLIYHPYVTGAPPHPEPQIQSRRKSQSAIPIIKVNVKPSVLRDTTPRA</sequence>
<gene>
    <name evidence="1" type="ORF">C8R41DRAFT_863085</name>
</gene>
<protein>
    <submittedName>
        <fullName evidence="1">Uncharacterized protein</fullName>
    </submittedName>
</protein>
<organism evidence="1 2">
    <name type="scientific">Lentinula lateritia</name>
    <dbReference type="NCBI Taxonomy" id="40482"/>
    <lineage>
        <taxon>Eukaryota</taxon>
        <taxon>Fungi</taxon>
        <taxon>Dikarya</taxon>
        <taxon>Basidiomycota</taxon>
        <taxon>Agaricomycotina</taxon>
        <taxon>Agaricomycetes</taxon>
        <taxon>Agaricomycetidae</taxon>
        <taxon>Agaricales</taxon>
        <taxon>Marasmiineae</taxon>
        <taxon>Omphalotaceae</taxon>
        <taxon>Lentinula</taxon>
    </lineage>
</organism>
<reference evidence="1" key="1">
    <citation type="submission" date="2022-08" db="EMBL/GenBank/DDBJ databases">
        <title>A Global Phylogenomic Analysis of the Shiitake Genus Lentinula.</title>
        <authorList>
            <consortium name="DOE Joint Genome Institute"/>
            <person name="Sierra-Patev S."/>
            <person name="Min B."/>
            <person name="Naranjo-Ortiz M."/>
            <person name="Looney B."/>
            <person name="Konkel Z."/>
            <person name="Slot J.C."/>
            <person name="Sakamoto Y."/>
            <person name="Steenwyk J.L."/>
            <person name="Rokas A."/>
            <person name="Carro J."/>
            <person name="Camarero S."/>
            <person name="Ferreira P."/>
            <person name="Molpeceres G."/>
            <person name="Ruiz-Duenas F.J."/>
            <person name="Serrano A."/>
            <person name="Henrissat B."/>
            <person name="Drula E."/>
            <person name="Hughes K.W."/>
            <person name="Mata J.L."/>
            <person name="Ishikawa N.K."/>
            <person name="Vargas-Isla R."/>
            <person name="Ushijima S."/>
            <person name="Smith C.A."/>
            <person name="Ahrendt S."/>
            <person name="Andreopoulos W."/>
            <person name="He G."/>
            <person name="Labutti K."/>
            <person name="Lipzen A."/>
            <person name="Ng V."/>
            <person name="Riley R."/>
            <person name="Sandor L."/>
            <person name="Barry K."/>
            <person name="Martinez A.T."/>
            <person name="Xiao Y."/>
            <person name="Gibbons J.G."/>
            <person name="Terashima K."/>
            <person name="Grigoriev I.V."/>
            <person name="Hibbett D.S."/>
        </authorList>
    </citation>
    <scope>NUCLEOTIDE SEQUENCE</scope>
    <source>
        <strain evidence="1">RHP3577 ss4</strain>
    </source>
</reference>
<dbReference type="Proteomes" id="UP001150217">
    <property type="component" value="Unassembled WGS sequence"/>
</dbReference>
<accession>A0ABQ8VWV1</accession>
<evidence type="ECO:0000313" key="2">
    <source>
        <dbReference type="Proteomes" id="UP001150217"/>
    </source>
</evidence>
<name>A0ABQ8VWV1_9AGAR</name>
<comment type="caution">
    <text evidence="1">The sequence shown here is derived from an EMBL/GenBank/DDBJ whole genome shotgun (WGS) entry which is preliminary data.</text>
</comment>
<proteinExistence type="predicted"/>
<dbReference type="EMBL" id="JANVFT010000005">
    <property type="protein sequence ID" value="KAJ4500486.1"/>
    <property type="molecule type" value="Genomic_DNA"/>
</dbReference>
<evidence type="ECO:0000313" key="1">
    <source>
        <dbReference type="EMBL" id="KAJ4500486.1"/>
    </source>
</evidence>
<keyword evidence="2" id="KW-1185">Reference proteome</keyword>